<dbReference type="RefSeq" id="WP_275279349.1">
    <property type="nucleotide sequence ID" value="NZ_CP119108.1"/>
</dbReference>
<comment type="pathway">
    <text evidence="2 10">Protein modification; protein glycosylation.</text>
</comment>
<dbReference type="PANTHER" id="PTHR10050:SF46">
    <property type="entry name" value="PROTEIN O-MANNOSYL-TRANSFERASE 2"/>
    <property type="match status" value="1"/>
</dbReference>
<keyword evidence="5 10" id="KW-0808">Transferase</keyword>
<evidence type="ECO:0000256" key="9">
    <source>
        <dbReference type="ARBA" id="ARBA00093617"/>
    </source>
</evidence>
<feature type="transmembrane region" description="Helical" evidence="10">
    <location>
        <begin position="157"/>
        <end position="176"/>
    </location>
</feature>
<keyword evidence="8 10" id="KW-0472">Membrane</keyword>
<evidence type="ECO:0000313" key="14">
    <source>
        <dbReference type="Proteomes" id="UP001214553"/>
    </source>
</evidence>
<evidence type="ECO:0000256" key="8">
    <source>
        <dbReference type="ARBA" id="ARBA00023136"/>
    </source>
</evidence>
<dbReference type="EC" id="2.4.1.-" evidence="10"/>
<feature type="transmembrane region" description="Helical" evidence="10">
    <location>
        <begin position="476"/>
        <end position="497"/>
    </location>
</feature>
<evidence type="ECO:0000259" key="11">
    <source>
        <dbReference type="Pfam" id="PF02366"/>
    </source>
</evidence>
<feature type="transmembrane region" description="Helical" evidence="10">
    <location>
        <begin position="34"/>
        <end position="52"/>
    </location>
</feature>
<keyword evidence="4 10" id="KW-0328">Glycosyltransferase</keyword>
<feature type="domain" description="Protein O-mannosyl-transferase C-terminal four TM" evidence="12">
    <location>
        <begin position="323"/>
        <end position="513"/>
    </location>
</feature>
<evidence type="ECO:0000256" key="2">
    <source>
        <dbReference type="ARBA" id="ARBA00004922"/>
    </source>
</evidence>
<dbReference type="PANTHER" id="PTHR10050">
    <property type="entry name" value="DOLICHYL-PHOSPHATE-MANNOSE--PROTEIN MANNOSYLTRANSFERASE"/>
    <property type="match status" value="1"/>
</dbReference>
<sequence>MTATVDPLIPAVAPSRLDRWRGRVRTSPLLRRRIDVLAPVAVTLLAAVLRFWNLGHPHALVFDETYYVKDAWSQWMLGYPASWPDDADAKFIAGHTDIFSAAGSFVVHPPLGKWIIGLFMWLFGPDSSFGWRFGAALFGTATVLLVYLLGKRLTGSTTFATVAGLLMAIDGLGIVLSRVSLLDIFLTFFSVLAVLFLVIDREKHLARLAVRLTQADPAPEWGPLLWGRPWLFAAGAAAGAATAVKWSGLYVLAAIGIYAVVSDALARRRAGVRFWPQDAVRQGVASFVLLVPVAFVVYLASWTGWLVTANGYDRQSSPNPFVALWNYHEAIYQFHVGLTTPHSYASPAWQWPFLIRPTSMYWHQDAYGKEGCQWQSNCVQAISSIPNPLIWWGGMAAAVFLLIAFVLRRDARHAIVLTGVAATYLPWLLFPERTIFQFYTIAILPFSVLALTFALREIAGYRSRDLRRRLAGQRTVWVFLIVVVALSAFWYPVWIAMKVPYAFWLVHNWIPSWI</sequence>
<comment type="function">
    <text evidence="10">Protein O-mannosyltransferase that catalyzes the transfer of a single mannose residue from a polyprenol phospho-mannosyl lipidic donor to the hydroxyl group of selected serine and threonine residues in acceptor proteins.</text>
</comment>
<reference evidence="13 14" key="1">
    <citation type="submission" date="2023-03" db="EMBL/GenBank/DDBJ databases">
        <title>Genome sequence of Microbacterium sp. KACC 23027.</title>
        <authorList>
            <person name="Kim S."/>
            <person name="Heo J."/>
            <person name="Kwon S.-W."/>
        </authorList>
    </citation>
    <scope>NUCLEOTIDE SEQUENCE [LARGE SCALE GENOMIC DNA]</scope>
    <source>
        <strain evidence="13 14">KACC 23027</strain>
    </source>
</reference>
<keyword evidence="14" id="KW-1185">Reference proteome</keyword>
<evidence type="ECO:0000313" key="13">
    <source>
        <dbReference type="EMBL" id="WEG09995.1"/>
    </source>
</evidence>
<dbReference type="InterPro" id="IPR027005">
    <property type="entry name" value="PMT-like"/>
</dbReference>
<protein>
    <recommendedName>
        <fullName evidence="9 10">Polyprenol-phosphate-mannose--protein mannosyltransferase</fullName>
        <ecNumber evidence="10">2.4.1.-</ecNumber>
    </recommendedName>
</protein>
<feature type="domain" description="ArnT-like N-terminal" evidence="11">
    <location>
        <begin position="41"/>
        <end position="262"/>
    </location>
</feature>
<evidence type="ECO:0000256" key="3">
    <source>
        <dbReference type="ARBA" id="ARBA00007222"/>
    </source>
</evidence>
<evidence type="ECO:0000256" key="5">
    <source>
        <dbReference type="ARBA" id="ARBA00022679"/>
    </source>
</evidence>
<evidence type="ECO:0000256" key="10">
    <source>
        <dbReference type="RuleBase" id="RU367007"/>
    </source>
</evidence>
<dbReference type="Pfam" id="PF16192">
    <property type="entry name" value="PMT_4TMC"/>
    <property type="match status" value="1"/>
</dbReference>
<keyword evidence="6 10" id="KW-0812">Transmembrane</keyword>
<comment type="subcellular location">
    <subcellularLocation>
        <location evidence="10">Cell membrane</location>
    </subcellularLocation>
    <subcellularLocation>
        <location evidence="1">Endomembrane system</location>
        <topology evidence="1">Multi-pass membrane protein</topology>
    </subcellularLocation>
</comment>
<evidence type="ECO:0000256" key="1">
    <source>
        <dbReference type="ARBA" id="ARBA00004127"/>
    </source>
</evidence>
<dbReference type="Proteomes" id="UP001214553">
    <property type="component" value="Chromosome"/>
</dbReference>
<evidence type="ECO:0000256" key="7">
    <source>
        <dbReference type="ARBA" id="ARBA00022989"/>
    </source>
</evidence>
<dbReference type="InterPro" id="IPR003342">
    <property type="entry name" value="ArnT-like_N"/>
</dbReference>
<name>A0ABY8C137_9MICO</name>
<feature type="transmembrane region" description="Helical" evidence="10">
    <location>
        <begin position="287"/>
        <end position="307"/>
    </location>
</feature>
<dbReference type="InterPro" id="IPR032421">
    <property type="entry name" value="PMT_4TMC"/>
</dbReference>
<proteinExistence type="inferred from homology"/>
<accession>A0ABY8C137</accession>
<comment type="similarity">
    <text evidence="3 10">Belongs to the glycosyltransferase 39 family.</text>
</comment>
<feature type="transmembrane region" description="Helical" evidence="10">
    <location>
        <begin position="414"/>
        <end position="430"/>
    </location>
</feature>
<evidence type="ECO:0000256" key="4">
    <source>
        <dbReference type="ARBA" id="ARBA00022676"/>
    </source>
</evidence>
<feature type="transmembrane region" description="Helical" evidence="10">
    <location>
        <begin position="129"/>
        <end position="150"/>
    </location>
</feature>
<feature type="transmembrane region" description="Helical" evidence="10">
    <location>
        <begin position="389"/>
        <end position="407"/>
    </location>
</feature>
<dbReference type="Pfam" id="PF02366">
    <property type="entry name" value="PMT"/>
    <property type="match status" value="1"/>
</dbReference>
<gene>
    <name evidence="13" type="ORF">PU630_05410</name>
</gene>
<organism evidence="13 14">
    <name type="scientific">Microbacterium horticulturae</name>
    <dbReference type="NCBI Taxonomy" id="3028316"/>
    <lineage>
        <taxon>Bacteria</taxon>
        <taxon>Bacillati</taxon>
        <taxon>Actinomycetota</taxon>
        <taxon>Actinomycetes</taxon>
        <taxon>Micrococcales</taxon>
        <taxon>Microbacteriaceae</taxon>
        <taxon>Microbacterium</taxon>
    </lineage>
</organism>
<feature type="transmembrane region" description="Helical" evidence="10">
    <location>
        <begin position="247"/>
        <end position="266"/>
    </location>
</feature>
<evidence type="ECO:0000259" key="12">
    <source>
        <dbReference type="Pfam" id="PF16192"/>
    </source>
</evidence>
<keyword evidence="10" id="KW-1003">Cell membrane</keyword>
<evidence type="ECO:0000256" key="6">
    <source>
        <dbReference type="ARBA" id="ARBA00022692"/>
    </source>
</evidence>
<feature type="transmembrane region" description="Helical" evidence="10">
    <location>
        <begin position="436"/>
        <end position="455"/>
    </location>
</feature>
<dbReference type="EMBL" id="CP119108">
    <property type="protein sequence ID" value="WEG09995.1"/>
    <property type="molecule type" value="Genomic_DNA"/>
</dbReference>
<keyword evidence="7 10" id="KW-1133">Transmembrane helix</keyword>
<feature type="transmembrane region" description="Helical" evidence="10">
    <location>
        <begin position="182"/>
        <end position="200"/>
    </location>
</feature>